<feature type="transmembrane region" description="Helical" evidence="1">
    <location>
        <begin position="34"/>
        <end position="67"/>
    </location>
</feature>
<evidence type="ECO:0000256" key="1">
    <source>
        <dbReference type="SAM" id="Phobius"/>
    </source>
</evidence>
<keyword evidence="3" id="KW-1185">Reference proteome</keyword>
<evidence type="ECO:0008006" key="4">
    <source>
        <dbReference type="Google" id="ProtNLM"/>
    </source>
</evidence>
<reference evidence="2 3" key="2">
    <citation type="submission" date="2019-08" db="EMBL/GenBank/DDBJ databases">
        <authorList>
            <person name="Henke P."/>
        </authorList>
    </citation>
    <scope>NUCLEOTIDE SEQUENCE [LARGE SCALE GENOMIC DNA]</scope>
    <source>
        <strain evidence="2">Phe10_nw2017</strain>
    </source>
</reference>
<keyword evidence="1" id="KW-1133">Transmembrane helix</keyword>
<keyword evidence="1" id="KW-0472">Membrane</keyword>
<evidence type="ECO:0000313" key="3">
    <source>
        <dbReference type="Proteomes" id="UP000321083"/>
    </source>
</evidence>
<organism evidence="2 3">
    <name type="scientific">Planctomyces bekefii</name>
    <dbReference type="NCBI Taxonomy" id="1653850"/>
    <lineage>
        <taxon>Bacteria</taxon>
        <taxon>Pseudomonadati</taxon>
        <taxon>Planctomycetota</taxon>
        <taxon>Planctomycetia</taxon>
        <taxon>Planctomycetales</taxon>
        <taxon>Planctomycetaceae</taxon>
        <taxon>Planctomyces</taxon>
    </lineage>
</organism>
<sequence length="277" mass="30034">MSEQVQPTARIWSDAEIGDDFDYVPVSPWAPVSLVAGVVSLTALLNLFGLYLAVFGALVGLAAVLRIRSSLGTVKGQPMAAAGLLLASLSVVGGGYRTAHAYRHEVPEGFRRVHFPKEIADLQFVYINGKRKIPAEVAELVGQKVYLKGFMWATQDTEGLTRFILLKDNGECCFGGRPKSHDFITVTLNSYPEGQRPALASRARGMSEKILTPDEQQTLGAKHQHQLTTKAFVGMVAVAGVLHADPKAGEGGEQADFEFAPVYTMDAELVEEAWTPF</sequence>
<keyword evidence="1" id="KW-0812">Transmembrane</keyword>
<comment type="caution">
    <text evidence="2">The sequence shown here is derived from an EMBL/GenBank/DDBJ whole genome shotgun (WGS) entry which is preliminary data.</text>
</comment>
<dbReference type="EMBL" id="SRHE01000158">
    <property type="protein sequence ID" value="TWW09871.1"/>
    <property type="molecule type" value="Genomic_DNA"/>
</dbReference>
<proteinExistence type="predicted"/>
<accession>A0A5C6MAA6</accession>
<dbReference type="Proteomes" id="UP000321083">
    <property type="component" value="Unassembled WGS sequence"/>
</dbReference>
<evidence type="ECO:0000313" key="2">
    <source>
        <dbReference type="EMBL" id="TWW09871.1"/>
    </source>
</evidence>
<name>A0A5C6MAA6_9PLAN</name>
<protein>
    <recommendedName>
        <fullName evidence="4">DUF4190 domain-containing protein</fullName>
    </recommendedName>
</protein>
<gene>
    <name evidence="2" type="ORF">E3A20_10010</name>
</gene>
<dbReference type="AlphaFoldDB" id="A0A5C6MAA6"/>
<dbReference type="Gene3D" id="2.40.50.870">
    <property type="entry name" value="Protein of unknown function (DUF3299)"/>
    <property type="match status" value="1"/>
</dbReference>
<reference evidence="2 3" key="1">
    <citation type="submission" date="2019-08" db="EMBL/GenBank/DDBJ databases">
        <title>100 year-old enigma solved: identification of Planctomyces bekefii, the type genus and species of the phylum Planctomycetes.</title>
        <authorList>
            <person name="Svetlana D.N."/>
            <person name="Overmann J."/>
        </authorList>
    </citation>
    <scope>NUCLEOTIDE SEQUENCE [LARGE SCALE GENOMIC DNA]</scope>
    <source>
        <strain evidence="2">Phe10_nw2017</strain>
    </source>
</reference>